<dbReference type="InterPro" id="IPR014882">
    <property type="entry name" value="CathepsinC_exc"/>
</dbReference>
<accession>A0A0J9U0Z8</accession>
<name>A0A0J9U0Z8_PLAVI</name>
<dbReference type="SUPFAM" id="SSF75001">
    <property type="entry name" value="Dipeptidyl peptidase I (cathepsin C), exclusion domain"/>
    <property type="match status" value="1"/>
</dbReference>
<reference evidence="16 17" key="1">
    <citation type="submission" date="2011-09" db="EMBL/GenBank/DDBJ databases">
        <title>The Genome Sequence of Plasmodium vivax North Korean.</title>
        <authorList>
            <consortium name="The Broad Institute Genome Sequencing Platform"/>
            <consortium name="The Broad Institute Genome Sequencing Center for Infectious Disease"/>
            <person name="Neafsey D."/>
            <person name="Carlton J."/>
            <person name="Barnwell J."/>
            <person name="Collins W."/>
            <person name="Escalante A."/>
            <person name="Mullikin J."/>
            <person name="Saul A."/>
            <person name="Guigo R."/>
            <person name="Camara F."/>
            <person name="Young S.K."/>
            <person name="Zeng Q."/>
            <person name="Gargeya S."/>
            <person name="Fitzgerald M."/>
            <person name="Haas B."/>
            <person name="Abouelleil A."/>
            <person name="Alvarado L."/>
            <person name="Arachchi H.M."/>
            <person name="Berlin A."/>
            <person name="Brown A."/>
            <person name="Chapman S.B."/>
            <person name="Chen Z."/>
            <person name="Dunbar C."/>
            <person name="Freedman E."/>
            <person name="Gearin G."/>
            <person name="Gellesch M."/>
            <person name="Goldberg J."/>
            <person name="Griggs A."/>
            <person name="Gujja S."/>
            <person name="Heiman D."/>
            <person name="Howarth C."/>
            <person name="Larson L."/>
            <person name="Lui A."/>
            <person name="MacDonald P.J.P."/>
            <person name="Montmayeur A."/>
            <person name="Murphy C."/>
            <person name="Neiman D."/>
            <person name="Pearson M."/>
            <person name="Priest M."/>
            <person name="Roberts A."/>
            <person name="Saif S."/>
            <person name="Shea T."/>
            <person name="Shenoy N."/>
            <person name="Sisk P."/>
            <person name="Stolte C."/>
            <person name="Sykes S."/>
            <person name="Wortman J."/>
            <person name="Nusbaum C."/>
            <person name="Birren B."/>
        </authorList>
    </citation>
    <scope>NUCLEOTIDE SEQUENCE [LARGE SCALE GENOMIC DNA]</scope>
    <source>
        <strain evidence="16 17">North Korean</strain>
    </source>
</reference>
<evidence type="ECO:0000256" key="10">
    <source>
        <dbReference type="ARBA" id="ARBA00029779"/>
    </source>
</evidence>
<dbReference type="Gene3D" id="3.90.70.10">
    <property type="entry name" value="Cysteine proteinases"/>
    <property type="match status" value="2"/>
</dbReference>
<keyword evidence="8" id="KW-0325">Glycoprotein</keyword>
<evidence type="ECO:0000256" key="8">
    <source>
        <dbReference type="ARBA" id="ARBA00023180"/>
    </source>
</evidence>
<evidence type="ECO:0000256" key="5">
    <source>
        <dbReference type="ARBA" id="ARBA00014709"/>
    </source>
</evidence>
<dbReference type="Pfam" id="PF08773">
    <property type="entry name" value="CathepsinC_exc"/>
    <property type="match status" value="1"/>
</dbReference>
<sequence>MLKGRGIRWKTDRVSRYFTFSPSKKIKDNFEEVMNNKVFIESVRSILFDSHKKNKKAVFSSFAVVVETLFSLIKEEKVIADMYSYVKLFFQDLDILNLKVLHFLSSSSTENTQFVGPPDLSLTNFEYILAKIYSRSVLANILSPKMNHSDSKKLSKLLTRRENNLKFSFLEGVKMVHSAIPSEGVSAVVLGNAGGQVNVPIPGADDTLCKFIPIRKKLLYEKLSVTRKVAEEVILDYLFRLLLRKVHEYVLEHVEGKWEISLGLLKGERGDASDGGQDYDYECGYRRPDDSIYHEKLDPDHLKNRFEEKKKQIILFNTDRTIQIIENGNVNPQYSGFWRIVYDEGLYMEVYKQKEEKEIYFSFFKFERRNDASYSYCNRLIMGVVNVYQFSGSGGGSSSGRPRVDGLQDISEGREKGPQMWDSFLHNMGHKSTNGVPPNRSSLSKESFPSEGSKGVRKSPTHSIDYYNDNYTQFDLFTVKRFCWYGKKVGTPDEPTNKIPVEIISPLVLDPDTHNKNYANVKLEWGGGTAEGTQRGGHLEVHTNQTATQWRAPPTHTSKSHKGVKPNSIFNTYREKEVPLAQFDWTNEADVRKRLNGKWVKVIDEAIDQKECGSCYANSAALIINSRVRIKYNYIKNIDRISFSNKQLVLCDFFNQGCNGGYIFLSLKYAYENFLFTNKCFVRYSNLYLNRDKKNSALCDRFDTFKTFLQRGRGGDASSGPMGPARIQIKQVRQHGHFGGGEEKVTGEELVREEDLDGGEIGKSSTHDEQPKGGISHNGENKLTGRHVRDVRGGRDLPGEDQLNEGYLPVGPAAKDASEVDVLKLHECDAKVKVTKFEYLDIEDEEDLKKYLYYNGPVAAAIEPSKNFSAYREGILTGKFIKMSDGGESNAYVWNKVDHAVVIGGEAAGKVVKYWKILNSWGTHWGYDGYFYILRDENYFSIKSYLLACDVSLFLR</sequence>
<evidence type="ECO:0000256" key="11">
    <source>
        <dbReference type="ARBA" id="ARBA00030778"/>
    </source>
</evidence>
<keyword evidence="7" id="KW-0865">Zymogen</keyword>
<evidence type="ECO:0000256" key="4">
    <source>
        <dbReference type="ARBA" id="ARBA00011610"/>
    </source>
</evidence>
<evidence type="ECO:0000256" key="9">
    <source>
        <dbReference type="ARBA" id="ARBA00029762"/>
    </source>
</evidence>
<dbReference type="InterPro" id="IPR038765">
    <property type="entry name" value="Papain-like_cys_pep_sf"/>
</dbReference>
<dbReference type="PROSITE" id="PS00139">
    <property type="entry name" value="THIOL_PROTEASE_CYS"/>
    <property type="match status" value="1"/>
</dbReference>
<evidence type="ECO:0000259" key="15">
    <source>
        <dbReference type="SMART" id="SM00645"/>
    </source>
</evidence>
<dbReference type="SMART" id="SM00645">
    <property type="entry name" value="Pept_C1"/>
    <property type="match status" value="1"/>
</dbReference>
<evidence type="ECO:0000313" key="17">
    <source>
        <dbReference type="Proteomes" id="UP000053239"/>
    </source>
</evidence>
<dbReference type="InterPro" id="IPR036496">
    <property type="entry name" value="CathepsinC_exc_dom_sf"/>
</dbReference>
<gene>
    <name evidence="16" type="ORF">PVNG_02965</name>
</gene>
<dbReference type="SUPFAM" id="SSF54001">
    <property type="entry name" value="Cysteine proteinases"/>
    <property type="match status" value="1"/>
</dbReference>
<comment type="cofactor">
    <cofactor evidence="1">
        <name>chloride</name>
        <dbReference type="ChEBI" id="CHEBI:17996"/>
    </cofactor>
</comment>
<evidence type="ECO:0000256" key="6">
    <source>
        <dbReference type="ARBA" id="ARBA00023136"/>
    </source>
</evidence>
<protein>
    <recommendedName>
        <fullName evidence="5">Dipeptidyl peptidase 1</fullName>
    </recommendedName>
    <alternativeName>
        <fullName evidence="10">Cathepsin C</fullName>
    </alternativeName>
    <alternativeName>
        <fullName evidence="9">Cathepsin J</fullName>
    </alternativeName>
    <alternativeName>
        <fullName evidence="12">Dipeptidyl peptidase I</fullName>
    </alternativeName>
    <alternativeName>
        <fullName evidence="11">Dipeptidyl transferase</fullName>
    </alternativeName>
</protein>
<proteinExistence type="inferred from homology"/>
<keyword evidence="6" id="KW-0472">Membrane</keyword>
<dbReference type="OrthoDB" id="3789175at2759"/>
<evidence type="ECO:0000256" key="7">
    <source>
        <dbReference type="ARBA" id="ARBA00023145"/>
    </source>
</evidence>
<organism evidence="16 17">
    <name type="scientific">Plasmodium vivax North Korean</name>
    <dbReference type="NCBI Taxonomy" id="1035514"/>
    <lineage>
        <taxon>Eukaryota</taxon>
        <taxon>Sar</taxon>
        <taxon>Alveolata</taxon>
        <taxon>Apicomplexa</taxon>
        <taxon>Aconoidasida</taxon>
        <taxon>Haemosporida</taxon>
        <taxon>Plasmodiidae</taxon>
        <taxon>Plasmodium</taxon>
        <taxon>Plasmodium (Plasmodium)</taxon>
    </lineage>
</organism>
<evidence type="ECO:0000256" key="3">
    <source>
        <dbReference type="ARBA" id="ARBA00008455"/>
    </source>
</evidence>
<dbReference type="Gene3D" id="2.40.128.80">
    <property type="entry name" value="Cathepsin C, exclusion domain"/>
    <property type="match status" value="1"/>
</dbReference>
<comment type="subunit">
    <text evidence="4">Tetramer of heterotrimers consisting of exclusion domain, heavy- and light chains.</text>
</comment>
<dbReference type="PANTHER" id="PTHR12411">
    <property type="entry name" value="CYSTEINE PROTEASE FAMILY C1-RELATED"/>
    <property type="match status" value="1"/>
</dbReference>
<feature type="compositionally biased region" description="Polar residues" evidence="14">
    <location>
        <begin position="432"/>
        <end position="447"/>
    </location>
</feature>
<dbReference type="Pfam" id="PF00112">
    <property type="entry name" value="Peptidase_C1"/>
    <property type="match status" value="2"/>
</dbReference>
<evidence type="ECO:0000313" key="16">
    <source>
        <dbReference type="EMBL" id="KNA01891.1"/>
    </source>
</evidence>
<dbReference type="InterPro" id="IPR013128">
    <property type="entry name" value="Peptidase_C1A"/>
</dbReference>
<feature type="domain" description="Peptidase C1A papain C-terminal" evidence="15">
    <location>
        <begin position="591"/>
        <end position="950"/>
    </location>
</feature>
<dbReference type="GO" id="GO:0016020">
    <property type="term" value="C:membrane"/>
    <property type="evidence" value="ECO:0007669"/>
    <property type="project" value="UniProtKB-SubCell"/>
</dbReference>
<dbReference type="GO" id="GO:0006508">
    <property type="term" value="P:proteolysis"/>
    <property type="evidence" value="ECO:0007669"/>
    <property type="project" value="InterPro"/>
</dbReference>
<feature type="region of interest" description="Disordered" evidence="14">
    <location>
        <begin position="432"/>
        <end position="459"/>
    </location>
</feature>
<dbReference type="InterPro" id="IPR000668">
    <property type="entry name" value="Peptidase_C1A_C"/>
</dbReference>
<comment type="function">
    <text evidence="13">Thiol protease. Has dipeptidylpeptidase activity. Active against a broad range of dipeptide substrates composed of both polar and hydrophobic amino acids. Proline cannot occupy the P1 position and arginine cannot occupy the P2 position of the substrate. Can act as both an exopeptidase and endopeptidase. Activates serine proteases such as elastase, cathepsin G and granzymes A and B.</text>
</comment>
<comment type="similarity">
    <text evidence="3">Belongs to the peptidase C1 family.</text>
</comment>
<dbReference type="EMBL" id="KQ235217">
    <property type="protein sequence ID" value="KNA01891.1"/>
    <property type="molecule type" value="Genomic_DNA"/>
</dbReference>
<dbReference type="Proteomes" id="UP000053239">
    <property type="component" value="Unassembled WGS sequence"/>
</dbReference>
<dbReference type="AlphaFoldDB" id="A0A0J9U0Z8"/>
<evidence type="ECO:0000256" key="13">
    <source>
        <dbReference type="ARBA" id="ARBA00045556"/>
    </source>
</evidence>
<evidence type="ECO:0000256" key="14">
    <source>
        <dbReference type="SAM" id="MobiDB-lite"/>
    </source>
</evidence>
<feature type="region of interest" description="Disordered" evidence="14">
    <location>
        <begin position="756"/>
        <end position="785"/>
    </location>
</feature>
<evidence type="ECO:0000256" key="1">
    <source>
        <dbReference type="ARBA" id="ARBA00001923"/>
    </source>
</evidence>
<evidence type="ECO:0000256" key="2">
    <source>
        <dbReference type="ARBA" id="ARBA00004370"/>
    </source>
</evidence>
<dbReference type="InterPro" id="IPR000169">
    <property type="entry name" value="Pept_cys_AS"/>
</dbReference>
<comment type="subcellular location">
    <subcellularLocation>
        <location evidence="2">Membrane</location>
    </subcellularLocation>
</comment>
<evidence type="ECO:0000256" key="12">
    <source>
        <dbReference type="ARBA" id="ARBA00032961"/>
    </source>
</evidence>
<dbReference type="GO" id="GO:0008234">
    <property type="term" value="F:cysteine-type peptidase activity"/>
    <property type="evidence" value="ECO:0007669"/>
    <property type="project" value="InterPro"/>
</dbReference>